<feature type="region of interest" description="Disordered" evidence="1">
    <location>
        <begin position="325"/>
        <end position="345"/>
    </location>
</feature>
<dbReference type="InterPro" id="IPR013087">
    <property type="entry name" value="Znf_C2H2_type"/>
</dbReference>
<evidence type="ECO:0000313" key="5">
    <source>
        <dbReference type="Proteomes" id="UP001367508"/>
    </source>
</evidence>
<dbReference type="AlphaFoldDB" id="A0AAN9L849"/>
<organism evidence="4 5">
    <name type="scientific">Canavalia gladiata</name>
    <name type="common">Sword bean</name>
    <name type="synonym">Dolichos gladiatus</name>
    <dbReference type="NCBI Taxonomy" id="3824"/>
    <lineage>
        <taxon>Eukaryota</taxon>
        <taxon>Viridiplantae</taxon>
        <taxon>Streptophyta</taxon>
        <taxon>Embryophyta</taxon>
        <taxon>Tracheophyta</taxon>
        <taxon>Spermatophyta</taxon>
        <taxon>Magnoliopsida</taxon>
        <taxon>eudicotyledons</taxon>
        <taxon>Gunneridae</taxon>
        <taxon>Pentapetalae</taxon>
        <taxon>rosids</taxon>
        <taxon>fabids</taxon>
        <taxon>Fabales</taxon>
        <taxon>Fabaceae</taxon>
        <taxon>Papilionoideae</taxon>
        <taxon>50 kb inversion clade</taxon>
        <taxon>NPAAA clade</taxon>
        <taxon>indigoferoid/millettioid clade</taxon>
        <taxon>Phaseoleae</taxon>
        <taxon>Canavalia</taxon>
    </lineage>
</organism>
<dbReference type="GO" id="GO:0003676">
    <property type="term" value="F:nucleic acid binding"/>
    <property type="evidence" value="ECO:0007669"/>
    <property type="project" value="InterPro"/>
</dbReference>
<comment type="caution">
    <text evidence="4">The sequence shown here is derived from an EMBL/GenBank/DDBJ whole genome shotgun (WGS) entry which is preliminary data.</text>
</comment>
<dbReference type="InterPro" id="IPR036236">
    <property type="entry name" value="Znf_C2H2_sf"/>
</dbReference>
<evidence type="ECO:0000313" key="4">
    <source>
        <dbReference type="EMBL" id="KAK7329917.1"/>
    </source>
</evidence>
<dbReference type="PANTHER" id="PTHR47487">
    <property type="entry name" value="OS06G0651300 PROTEIN-RELATED"/>
    <property type="match status" value="1"/>
</dbReference>
<sequence length="422" mass="47178">MEFKYRAVDERPTPTSHPLSTITYVSERSLRGNAFLQHTRLLCCMSMAEKTKLFSVKGILFTIHFLGFEFTPGGFSGDVPAPKIFRMPVPVNAGEALRRELEKEHIRREIEKEQIRREIVAGEIAVARRRELEEEVRRELALERGLRMPIQRNLVASTEGFSLQERVSVCLNPRGSPVDSIYGVSQPQLPRILGPTEIKPSPQSNKDKLIILKKPEPNVFGAKRKAATPPAVDGREHSPFSLQKKPKEEWSCALCQVSATSERGLNDHLQGKKHKAKEAALRTPKIGLDARADMEPFQPCITRADINHTTVDKGVMEPKIVEQPVQKSQDIGGLENENGTATGKEAGKINASTMKKLKFWCDICQVGTRSEIVMQSHKIGKKHLIRMKKFRQNNGSAPFTSSIPPEAPVLVKDMHGVSSETD</sequence>
<dbReference type="PANTHER" id="PTHR47487:SF8">
    <property type="entry name" value="OS08G0270900 PROTEIN"/>
    <property type="match status" value="1"/>
</dbReference>
<dbReference type="Proteomes" id="UP001367508">
    <property type="component" value="Unassembled WGS sequence"/>
</dbReference>
<protein>
    <recommendedName>
        <fullName evidence="6">Zinc finger protein 385D</fullName>
    </recommendedName>
</protein>
<evidence type="ECO:0000256" key="1">
    <source>
        <dbReference type="SAM" id="MobiDB-lite"/>
    </source>
</evidence>
<evidence type="ECO:0008006" key="6">
    <source>
        <dbReference type="Google" id="ProtNLM"/>
    </source>
</evidence>
<accession>A0AAN9L849</accession>
<dbReference type="SMART" id="SM00451">
    <property type="entry name" value="ZnF_U1"/>
    <property type="match status" value="2"/>
</dbReference>
<dbReference type="EMBL" id="JAYMYQ010000005">
    <property type="protein sequence ID" value="KAK7329917.1"/>
    <property type="molecule type" value="Genomic_DNA"/>
</dbReference>
<keyword evidence="5" id="KW-1185">Reference proteome</keyword>
<reference evidence="4 5" key="1">
    <citation type="submission" date="2024-01" db="EMBL/GenBank/DDBJ databases">
        <title>The genomes of 5 underutilized Papilionoideae crops provide insights into root nodulation and disease resistanc.</title>
        <authorList>
            <person name="Jiang F."/>
        </authorList>
    </citation>
    <scope>NUCLEOTIDE SEQUENCE [LARGE SCALE GENOMIC DNA]</scope>
    <source>
        <strain evidence="4">LVBAO_FW01</strain>
        <tissue evidence="4">Leaves</tissue>
    </source>
</reference>
<evidence type="ECO:0000259" key="3">
    <source>
        <dbReference type="SMART" id="SM00451"/>
    </source>
</evidence>
<feature type="domain" description="C2H2-type" evidence="2">
    <location>
        <begin position="250"/>
        <end position="274"/>
    </location>
</feature>
<feature type="region of interest" description="Disordered" evidence="1">
    <location>
        <begin position="224"/>
        <end position="243"/>
    </location>
</feature>
<name>A0AAN9L849_CANGL</name>
<dbReference type="SMART" id="SM00355">
    <property type="entry name" value="ZnF_C2H2"/>
    <property type="match status" value="2"/>
</dbReference>
<dbReference type="GO" id="GO:0008270">
    <property type="term" value="F:zinc ion binding"/>
    <property type="evidence" value="ECO:0007669"/>
    <property type="project" value="InterPro"/>
</dbReference>
<dbReference type="Gene3D" id="3.30.160.60">
    <property type="entry name" value="Classic Zinc Finger"/>
    <property type="match status" value="2"/>
</dbReference>
<dbReference type="SUPFAM" id="SSF57667">
    <property type="entry name" value="beta-beta-alpha zinc fingers"/>
    <property type="match status" value="2"/>
</dbReference>
<feature type="domain" description="U1-type" evidence="3">
    <location>
        <begin position="356"/>
        <end position="390"/>
    </location>
</feature>
<proteinExistence type="predicted"/>
<gene>
    <name evidence="4" type="ORF">VNO77_24099</name>
</gene>
<evidence type="ECO:0000259" key="2">
    <source>
        <dbReference type="SMART" id="SM00355"/>
    </source>
</evidence>
<dbReference type="Pfam" id="PF12874">
    <property type="entry name" value="zf-met"/>
    <property type="match status" value="2"/>
</dbReference>
<feature type="region of interest" description="Disordered" evidence="1">
    <location>
        <begin position="395"/>
        <end position="422"/>
    </location>
</feature>
<dbReference type="InterPro" id="IPR003604">
    <property type="entry name" value="Matrin/U1-like-C_Znf_C2H2"/>
</dbReference>
<feature type="domain" description="C2H2-type" evidence="2">
    <location>
        <begin position="359"/>
        <end position="383"/>
    </location>
</feature>
<feature type="domain" description="U1-type" evidence="3">
    <location>
        <begin position="247"/>
        <end position="281"/>
    </location>
</feature>